<organism evidence="2 3">
    <name type="scientific">Solirubrum puertoriconensis</name>
    <dbReference type="NCBI Taxonomy" id="1751427"/>
    <lineage>
        <taxon>Bacteria</taxon>
        <taxon>Pseudomonadati</taxon>
        <taxon>Bacteroidota</taxon>
        <taxon>Cytophagia</taxon>
        <taxon>Cytophagales</taxon>
    </lineage>
</organism>
<evidence type="ECO:0000256" key="1">
    <source>
        <dbReference type="SAM" id="MobiDB-lite"/>
    </source>
</evidence>
<reference evidence="2 3" key="1">
    <citation type="submission" date="2015-11" db="EMBL/GenBank/DDBJ databases">
        <title>Solirubrum puertoriconensis gen. nov. an environmental bacteria isolated in Puerto Rico.</title>
        <authorList>
            <person name="Cuebas-Irizarry M.F."/>
            <person name="Montalvo-Rodriguez R."/>
        </authorList>
    </citation>
    <scope>NUCLEOTIDE SEQUENCE [LARGE SCALE GENOMIC DNA]</scope>
    <source>
        <strain evidence="2 3">MC1A</strain>
    </source>
</reference>
<sequence>MADSANTTMVKVPDPKRAQPINKVKLPKAYSTDAIANLMRLEERQNLQMSFSGNWMNKPLANITKMKDQLATTTVSSDLKLA</sequence>
<keyword evidence="3" id="KW-1185">Reference proteome</keyword>
<evidence type="ECO:0000313" key="3">
    <source>
        <dbReference type="Proteomes" id="UP000054223"/>
    </source>
</evidence>
<comment type="caution">
    <text evidence="2">The sequence shown here is derived from an EMBL/GenBank/DDBJ whole genome shotgun (WGS) entry which is preliminary data.</text>
</comment>
<protein>
    <submittedName>
        <fullName evidence="2">Uncharacterized protein</fullName>
    </submittedName>
</protein>
<accession>A0A9X0HLZ2</accession>
<dbReference type="EMBL" id="LNAL01000006">
    <property type="protein sequence ID" value="KUG08473.1"/>
    <property type="molecule type" value="Genomic_DNA"/>
</dbReference>
<feature type="region of interest" description="Disordered" evidence="1">
    <location>
        <begin position="1"/>
        <end position="20"/>
    </location>
</feature>
<dbReference type="Proteomes" id="UP000054223">
    <property type="component" value="Unassembled WGS sequence"/>
</dbReference>
<dbReference type="RefSeq" id="WP_059069971.1">
    <property type="nucleotide sequence ID" value="NZ_LNAL01000006.1"/>
</dbReference>
<evidence type="ECO:0000313" key="2">
    <source>
        <dbReference type="EMBL" id="KUG08473.1"/>
    </source>
</evidence>
<gene>
    <name evidence="2" type="ORF">ASU33_09930</name>
</gene>
<proteinExistence type="predicted"/>
<dbReference type="AlphaFoldDB" id="A0A9X0HLZ2"/>
<name>A0A9X0HLZ2_SOLP1</name>